<dbReference type="Proteomes" id="UP001652582">
    <property type="component" value="Chromosome 20"/>
</dbReference>
<feature type="coiled-coil region" evidence="1">
    <location>
        <begin position="105"/>
        <end position="132"/>
    </location>
</feature>
<dbReference type="GeneID" id="112058022"/>
<sequence length="192" mass="22590">MTSISDKITSLQLTLESVTKRCVKNAREENSLRSLERSLNEEIMVYKCECEFMSQQMLDLKNEISHGIHQLSITEICRVSEKCKMENHLQSVRAFKQGFDDMYAREREISELQDKELQIKHAKEEEIELQKIAKILEINNQKDMEAVAIESECDAIDRECAILKKRNSAIMLKIRRQLLEAEDTRRERLRKN</sequence>
<evidence type="ECO:0000313" key="2">
    <source>
        <dbReference type="Proteomes" id="UP001652582"/>
    </source>
</evidence>
<name>A0ABM3LX10_BICAN</name>
<gene>
    <name evidence="3" type="primary">LOC112058022</name>
</gene>
<dbReference type="RefSeq" id="XP_052743605.1">
    <property type="nucleotide sequence ID" value="XM_052887645.1"/>
</dbReference>
<keyword evidence="2" id="KW-1185">Reference proteome</keyword>
<accession>A0ABM3LX10</accession>
<reference evidence="3" key="1">
    <citation type="submission" date="2025-08" db="UniProtKB">
        <authorList>
            <consortium name="RefSeq"/>
        </authorList>
    </citation>
    <scope>IDENTIFICATION</scope>
</reference>
<protein>
    <submittedName>
        <fullName evidence="3">Uncharacterized protein LOC112058022</fullName>
    </submittedName>
</protein>
<keyword evidence="1" id="KW-0175">Coiled coil</keyword>
<organism evidence="2 3">
    <name type="scientific">Bicyclus anynana</name>
    <name type="common">Squinting bush brown butterfly</name>
    <dbReference type="NCBI Taxonomy" id="110368"/>
    <lineage>
        <taxon>Eukaryota</taxon>
        <taxon>Metazoa</taxon>
        <taxon>Ecdysozoa</taxon>
        <taxon>Arthropoda</taxon>
        <taxon>Hexapoda</taxon>
        <taxon>Insecta</taxon>
        <taxon>Pterygota</taxon>
        <taxon>Neoptera</taxon>
        <taxon>Endopterygota</taxon>
        <taxon>Lepidoptera</taxon>
        <taxon>Glossata</taxon>
        <taxon>Ditrysia</taxon>
        <taxon>Papilionoidea</taxon>
        <taxon>Nymphalidae</taxon>
        <taxon>Satyrinae</taxon>
        <taxon>Satyrini</taxon>
        <taxon>Mycalesina</taxon>
        <taxon>Bicyclus</taxon>
    </lineage>
</organism>
<evidence type="ECO:0000313" key="3">
    <source>
        <dbReference type="RefSeq" id="XP_052743605.1"/>
    </source>
</evidence>
<proteinExistence type="predicted"/>
<evidence type="ECO:0000256" key="1">
    <source>
        <dbReference type="SAM" id="Coils"/>
    </source>
</evidence>